<dbReference type="Gene3D" id="2.30.29.30">
    <property type="entry name" value="Pleckstrin-homology domain (PH domain)/Phosphotyrosine-binding domain (PTB)"/>
    <property type="match status" value="1"/>
</dbReference>
<organism evidence="3 4">
    <name type="scientific">Cloeon dipterum</name>
    <dbReference type="NCBI Taxonomy" id="197152"/>
    <lineage>
        <taxon>Eukaryota</taxon>
        <taxon>Metazoa</taxon>
        <taxon>Ecdysozoa</taxon>
        <taxon>Arthropoda</taxon>
        <taxon>Hexapoda</taxon>
        <taxon>Insecta</taxon>
        <taxon>Pterygota</taxon>
        <taxon>Palaeoptera</taxon>
        <taxon>Ephemeroptera</taxon>
        <taxon>Pisciforma</taxon>
        <taxon>Baetidae</taxon>
        <taxon>Cloeon</taxon>
    </lineage>
</organism>
<proteinExistence type="predicted"/>
<dbReference type="EMBL" id="CADEPI010000013">
    <property type="protein sequence ID" value="CAB3363634.1"/>
    <property type="molecule type" value="Genomic_DNA"/>
</dbReference>
<dbReference type="SMART" id="SM00233">
    <property type="entry name" value="PH"/>
    <property type="match status" value="1"/>
</dbReference>
<evidence type="ECO:0000256" key="1">
    <source>
        <dbReference type="SAM" id="MobiDB-lite"/>
    </source>
</evidence>
<evidence type="ECO:0000259" key="2">
    <source>
        <dbReference type="PROSITE" id="PS50003"/>
    </source>
</evidence>
<feature type="compositionally biased region" description="Low complexity" evidence="1">
    <location>
        <begin position="571"/>
        <end position="580"/>
    </location>
</feature>
<dbReference type="AlphaFoldDB" id="A0A8S1C6Y9"/>
<feature type="compositionally biased region" description="Polar residues" evidence="1">
    <location>
        <begin position="518"/>
        <end position="528"/>
    </location>
</feature>
<feature type="compositionally biased region" description="Pro residues" evidence="1">
    <location>
        <begin position="637"/>
        <end position="649"/>
    </location>
</feature>
<dbReference type="OrthoDB" id="2264563at2759"/>
<reference evidence="3 4" key="1">
    <citation type="submission" date="2020-04" db="EMBL/GenBank/DDBJ databases">
        <authorList>
            <person name="Alioto T."/>
            <person name="Alioto T."/>
            <person name="Gomez Garrido J."/>
        </authorList>
    </citation>
    <scope>NUCLEOTIDE SEQUENCE [LARGE SCALE GENOMIC DNA]</scope>
</reference>
<feature type="compositionally biased region" description="Acidic residues" evidence="1">
    <location>
        <begin position="354"/>
        <end position="364"/>
    </location>
</feature>
<feature type="region of interest" description="Disordered" evidence="1">
    <location>
        <begin position="342"/>
        <end position="440"/>
    </location>
</feature>
<accession>A0A8S1C6Y9</accession>
<comment type="caution">
    <text evidence="3">The sequence shown here is derived from an EMBL/GenBank/DDBJ whole genome shotgun (WGS) entry which is preliminary data.</text>
</comment>
<dbReference type="Proteomes" id="UP000494165">
    <property type="component" value="Unassembled WGS sequence"/>
</dbReference>
<dbReference type="InterPro" id="IPR011993">
    <property type="entry name" value="PH-like_dom_sf"/>
</dbReference>
<gene>
    <name evidence="3" type="ORF">CLODIP_2_CD09944</name>
</gene>
<dbReference type="SUPFAM" id="SSF50729">
    <property type="entry name" value="PH domain-like"/>
    <property type="match status" value="1"/>
</dbReference>
<dbReference type="CDD" id="cd00821">
    <property type="entry name" value="PH"/>
    <property type="match status" value="1"/>
</dbReference>
<sequence>MSVKELEALIDDFYKFICETLSNEKLSTSANALKESLKHRIQLCRAASKNAGHYASPPPPQVVSVGDDLPDYGEVEDEMPEYEETEVFATTVVVHRVNQEPPQPPTAPQQQEDEQVTVQSLVSTAVMHGSLVRKDRVFIIGKQKCWAAATVSSFHVFNSETDFKPYFSVQLTDMTVNVPQKDKKDVLFEVNLPATNKQFKFAAPSASDRDRWLSVLSQGKLKPYENQNVKGRSLPETPLELEKSSPRIEEDNDSLDNYEPLGAKDEDDEEIYNSLESLSDKRGAPPPPPRSCPELPKSRRPALGPPDDDNDVEYDDIGRNDNDEDQDMYYDIEEARDLVVQMRLPPPPPPRVIEDDDVIYDDTEPMPSPPTVPKFPSRPNGAPPLPPVKVQISIMRGKPPSIDDDQQDEYDEVGPPSVMTPPFTAAKKVGPPPPNRSDSFLFRAMKNHVDLDEPAEEYDEVGPPAEMTKPLPALPKSLTAIPKAPPSIPRSPAEAPKPPDDSHMAQMFRGVKLKPTLDLSSANEQSQKPAKVGWKPPSPKEDITDANTMKARLASLRPVGSPTSPKPLASPTTPKPLGGFTPPPGGFTPPKFQGGAPTLKPVGGALKPTGGITSLKPVGGPASMRPTVPSKVNINKPKPPPSNAKPSAPPKALASKLAQFERANNNCNVETEGKMNVHEMIQKMGGK</sequence>
<keyword evidence="4" id="KW-1185">Reference proteome</keyword>
<feature type="compositionally biased region" description="Acidic residues" evidence="1">
    <location>
        <begin position="402"/>
        <end position="412"/>
    </location>
</feature>
<name>A0A8S1C6Y9_9INSE</name>
<dbReference type="Gene3D" id="6.10.250.220">
    <property type="match status" value="1"/>
</dbReference>
<feature type="compositionally biased region" description="Acidic residues" evidence="1">
    <location>
        <begin position="306"/>
        <end position="315"/>
    </location>
</feature>
<dbReference type="InterPro" id="IPR001849">
    <property type="entry name" value="PH_domain"/>
</dbReference>
<evidence type="ECO:0000313" key="4">
    <source>
        <dbReference type="Proteomes" id="UP000494165"/>
    </source>
</evidence>
<dbReference type="PROSITE" id="PS50003">
    <property type="entry name" value="PH_DOMAIN"/>
    <property type="match status" value="1"/>
</dbReference>
<feature type="domain" description="PH" evidence="2">
    <location>
        <begin position="124"/>
        <end position="221"/>
    </location>
</feature>
<evidence type="ECO:0000313" key="3">
    <source>
        <dbReference type="EMBL" id="CAB3363634.1"/>
    </source>
</evidence>
<protein>
    <recommendedName>
        <fullName evidence="2">PH domain-containing protein</fullName>
    </recommendedName>
</protein>
<dbReference type="Pfam" id="PF00169">
    <property type="entry name" value="PH"/>
    <property type="match status" value="1"/>
</dbReference>
<feature type="compositionally biased region" description="Basic and acidic residues" evidence="1">
    <location>
        <begin position="240"/>
        <end position="249"/>
    </location>
</feature>
<feature type="region of interest" description="Disordered" evidence="1">
    <location>
        <begin position="224"/>
        <end position="327"/>
    </location>
</feature>
<feature type="region of interest" description="Disordered" evidence="1">
    <location>
        <begin position="454"/>
        <end position="653"/>
    </location>
</feature>